<accession>A0ABT0CFZ2</accession>
<dbReference type="RefSeq" id="WP_244353496.1">
    <property type="nucleotide sequence ID" value="NZ_JAFIRA010000113.1"/>
</dbReference>
<evidence type="ECO:0000313" key="4">
    <source>
        <dbReference type="Proteomes" id="UP000830835"/>
    </source>
</evidence>
<feature type="compositionally biased region" description="Polar residues" evidence="1">
    <location>
        <begin position="39"/>
        <end position="57"/>
    </location>
</feature>
<dbReference type="Proteomes" id="UP000830835">
    <property type="component" value="Unassembled WGS sequence"/>
</dbReference>
<organism evidence="3 4">
    <name type="scientific">Thermostichus vulcanus str. 'Rupite'</name>
    <dbReference type="NCBI Taxonomy" id="2813851"/>
    <lineage>
        <taxon>Bacteria</taxon>
        <taxon>Bacillati</taxon>
        <taxon>Cyanobacteriota</taxon>
        <taxon>Cyanophyceae</taxon>
        <taxon>Thermostichales</taxon>
        <taxon>Thermostichaceae</taxon>
        <taxon>Thermostichus</taxon>
    </lineage>
</organism>
<name>A0ABT0CFZ2_THEVL</name>
<evidence type="ECO:0000256" key="1">
    <source>
        <dbReference type="SAM" id="MobiDB-lite"/>
    </source>
</evidence>
<dbReference type="EMBL" id="JAFIRA010000113">
    <property type="protein sequence ID" value="MCJ2544664.1"/>
    <property type="molecule type" value="Genomic_DNA"/>
</dbReference>
<feature type="chain" id="PRO_5046073705" evidence="2">
    <location>
        <begin position="24"/>
        <end position="184"/>
    </location>
</feature>
<keyword evidence="4" id="KW-1185">Reference proteome</keyword>
<feature type="region of interest" description="Disordered" evidence="1">
    <location>
        <begin position="39"/>
        <end position="110"/>
    </location>
</feature>
<keyword evidence="2" id="KW-0732">Signal</keyword>
<comment type="caution">
    <text evidence="3">The sequence shown here is derived from an EMBL/GenBank/DDBJ whole genome shotgun (WGS) entry which is preliminary data.</text>
</comment>
<protein>
    <submittedName>
        <fullName evidence="3">Uncharacterized protein</fullName>
    </submittedName>
</protein>
<sequence>MLMLASVLVLLCGCSGGGGSSLASLPGVVQPTIVASASPTLGSTASPGSVNNPTGSPTDEEGSGSGNPGSDPTASLLPEDELNRLFPNLPPDPGEEGKRTLEGIDADGDGVRDDVQRAIYRLEPRDERKRRAMLQYAKALQRRMFARENIDAFIRANYASIIDRSCLQQTFEDDGSPDILVSIV</sequence>
<evidence type="ECO:0000256" key="2">
    <source>
        <dbReference type="SAM" id="SignalP"/>
    </source>
</evidence>
<evidence type="ECO:0000313" key="3">
    <source>
        <dbReference type="EMBL" id="MCJ2544664.1"/>
    </source>
</evidence>
<feature type="signal peptide" evidence="2">
    <location>
        <begin position="1"/>
        <end position="23"/>
    </location>
</feature>
<gene>
    <name evidence="3" type="ORF">JX360_17460</name>
</gene>
<proteinExistence type="predicted"/>
<reference evidence="3" key="1">
    <citation type="submission" date="2021-02" db="EMBL/GenBank/DDBJ databases">
        <title>The CRISPR/cas machinery reduction and long-range gene transfer in the hot spring cyanobacterium Synechococcus.</title>
        <authorList>
            <person name="Dvorak P."/>
            <person name="Jahodarova E."/>
            <person name="Hasler P."/>
            <person name="Poulickova A."/>
        </authorList>
    </citation>
    <scope>NUCLEOTIDE SEQUENCE</scope>
    <source>
        <strain evidence="3">Rupite</strain>
    </source>
</reference>